<dbReference type="PROSITE" id="PS51786">
    <property type="entry name" value="LON_PROTEOLYTIC"/>
    <property type="match status" value="1"/>
</dbReference>
<accession>A0A9Q0N8D6</accession>
<dbReference type="NCBIfam" id="NF008053">
    <property type="entry name" value="PRK10787.1"/>
    <property type="match status" value="1"/>
</dbReference>
<dbReference type="InterPro" id="IPR020568">
    <property type="entry name" value="Ribosomal_Su5_D2-typ_SF"/>
</dbReference>
<keyword evidence="2" id="KW-0963">Cytoplasm</keyword>
<dbReference type="PROSITE" id="PS01046">
    <property type="entry name" value="LON_SER"/>
    <property type="match status" value="1"/>
</dbReference>
<evidence type="ECO:0000256" key="8">
    <source>
        <dbReference type="ARBA" id="ARBA00023016"/>
    </source>
</evidence>
<dbReference type="Gene3D" id="1.20.58.1480">
    <property type="match status" value="1"/>
</dbReference>
<keyword evidence="6 10" id="KW-0720">Serine protease</keyword>
<dbReference type="NCBIfam" id="TIGR00763">
    <property type="entry name" value="lon"/>
    <property type="match status" value="1"/>
</dbReference>
<dbReference type="InterPro" id="IPR003111">
    <property type="entry name" value="Lon_prtase_N"/>
</dbReference>
<dbReference type="InterPro" id="IPR008269">
    <property type="entry name" value="Lon_proteolytic"/>
</dbReference>
<evidence type="ECO:0000259" key="18">
    <source>
        <dbReference type="PROSITE" id="PS51787"/>
    </source>
</evidence>
<protein>
    <recommendedName>
        <fullName evidence="10 15">Lon protease homolog</fullName>
        <ecNumber evidence="10 15">3.4.21.-</ecNumber>
    </recommendedName>
</protein>
<reference evidence="19" key="1">
    <citation type="submission" date="2022-07" db="EMBL/GenBank/DDBJ databases">
        <authorList>
            <person name="Trinca V."/>
            <person name="Uliana J.V.C."/>
            <person name="Torres T.T."/>
            <person name="Ward R.J."/>
            <person name="Monesi N."/>
        </authorList>
    </citation>
    <scope>NUCLEOTIDE SEQUENCE</scope>
    <source>
        <strain evidence="19">HSMRA1968</strain>
        <tissue evidence="19">Whole embryos</tissue>
    </source>
</reference>
<dbReference type="PRINTS" id="PR00830">
    <property type="entry name" value="ENDOLAPTASE"/>
</dbReference>
<comment type="subcellular location">
    <subcellularLocation>
        <location evidence="1">Cytoplasm</location>
    </subcellularLocation>
</comment>
<dbReference type="PANTHER" id="PTHR10046">
    <property type="entry name" value="ATP DEPENDENT LON PROTEASE FAMILY MEMBER"/>
    <property type="match status" value="1"/>
</dbReference>
<feature type="active site" evidence="11 13">
    <location>
        <position position="679"/>
    </location>
</feature>
<dbReference type="InterPro" id="IPR015947">
    <property type="entry name" value="PUA-like_sf"/>
</dbReference>
<dbReference type="InterPro" id="IPR046336">
    <property type="entry name" value="Lon_prtase_N_sf"/>
</dbReference>
<dbReference type="Gene3D" id="3.40.50.300">
    <property type="entry name" value="P-loop containing nucleotide triphosphate hydrolases"/>
    <property type="match status" value="1"/>
</dbReference>
<evidence type="ECO:0000256" key="10">
    <source>
        <dbReference type="PIRNR" id="PIRNR001174"/>
    </source>
</evidence>
<dbReference type="GO" id="GO:0030163">
    <property type="term" value="P:protein catabolic process"/>
    <property type="evidence" value="ECO:0007669"/>
    <property type="project" value="InterPro"/>
</dbReference>
<keyword evidence="5 10" id="KW-0378">Hydrolase</keyword>
<evidence type="ECO:0000256" key="4">
    <source>
        <dbReference type="ARBA" id="ARBA00022741"/>
    </source>
</evidence>
<dbReference type="InterPro" id="IPR008268">
    <property type="entry name" value="Peptidase_S16_AS"/>
</dbReference>
<organism evidence="19 20">
    <name type="scientific">Pseudolycoriella hygida</name>
    <dbReference type="NCBI Taxonomy" id="35572"/>
    <lineage>
        <taxon>Eukaryota</taxon>
        <taxon>Metazoa</taxon>
        <taxon>Ecdysozoa</taxon>
        <taxon>Arthropoda</taxon>
        <taxon>Hexapoda</taxon>
        <taxon>Insecta</taxon>
        <taxon>Pterygota</taxon>
        <taxon>Neoptera</taxon>
        <taxon>Endopterygota</taxon>
        <taxon>Diptera</taxon>
        <taxon>Nematocera</taxon>
        <taxon>Sciaroidea</taxon>
        <taxon>Sciaridae</taxon>
        <taxon>Pseudolycoriella</taxon>
    </lineage>
</organism>
<dbReference type="Gene3D" id="1.20.5.5270">
    <property type="match status" value="1"/>
</dbReference>
<evidence type="ECO:0000256" key="2">
    <source>
        <dbReference type="ARBA" id="ARBA00022490"/>
    </source>
</evidence>
<dbReference type="Pfam" id="PF02190">
    <property type="entry name" value="LON_substr_bdg"/>
    <property type="match status" value="1"/>
</dbReference>
<dbReference type="SUPFAM" id="SSF54211">
    <property type="entry name" value="Ribosomal protein S5 domain 2-like"/>
    <property type="match status" value="1"/>
</dbReference>
<dbReference type="InterPro" id="IPR054594">
    <property type="entry name" value="Lon_lid"/>
</dbReference>
<dbReference type="HAMAP" id="MF_01973">
    <property type="entry name" value="lon_bact"/>
    <property type="match status" value="1"/>
</dbReference>
<dbReference type="GO" id="GO:0043565">
    <property type="term" value="F:sequence-specific DNA binding"/>
    <property type="evidence" value="ECO:0007669"/>
    <property type="project" value="InterPro"/>
</dbReference>
<dbReference type="PIRSF" id="PIRSF001174">
    <property type="entry name" value="Lon_proteas"/>
    <property type="match status" value="1"/>
</dbReference>
<dbReference type="Proteomes" id="UP001151699">
    <property type="component" value="Chromosome A"/>
</dbReference>
<feature type="coiled-coil region" evidence="16">
    <location>
        <begin position="254"/>
        <end position="284"/>
    </location>
</feature>
<sequence>MINKEKLPLLVLRDMVVFPGMIAPIFVGRTRSIQALLNAKIIDNDRQILLVLQKQPNQDSPNVQDLHSIGVVAKIIQTVRLQNNAKVLVEAIDRVKLDNIVSNETYLEAEYSVIPDKVVKDKGSSKILVSNVMELFIDYTKKHKKINPEIIDTIVAEIEKEPTNFSYITNVLSSHLISPLLIKQTLLEETNPQTRIETITDILTSGMAQLEIEQSLQQTLKKQIEKTQREYYLHEQMKAIQKELEVDKSDFSDIEKKINTLKLSKEAREKAENELKKLKLMNQMSGESSVIRNYLDILLAMPWGKFDKNKTNITTSREILDRDHFGLEKVKDRIIEYLAVLQRSKKIKGPILCLIGPPGVGKTSLVKSIAESIGRKYTKFALGGVRDESEIRGHRKTYLGSMPGKIISLIKKSKTSNPVMLLDEIDKMGSDFRGDPASALLEVLDPEQNSHFVDHYLDVEYDISDVMFIATANSYNLPRALLDRMEIINVSGYVEEEKLQIAKNHLMPKQFKMHSMKKNELSIDDAALLEIIRYYTKESGVRSLEREISSITRKALQKILSDKEIKNISVTSTNLEEYLGVKKYNFGLAEKEDQIGSTTGLAYTEVGGELLTIEALTFPGKGEIKTTGKLGEVMKESAQAAYSCFRSRASNFGLKYEDYKDLDIHLHVPAGAIPKDGPSAGCAIFTTIVSLMTKIPVKRTIAMTGEITLRGMVLPIGGLKEKLLAASRGGIKTVLIPKENVKDLKDIPPNIKDSLEILSIATIDEVLKFALTNPNFVVSS</sequence>
<evidence type="ECO:0000256" key="5">
    <source>
        <dbReference type="ARBA" id="ARBA00022801"/>
    </source>
</evidence>
<dbReference type="GO" id="GO:0004252">
    <property type="term" value="F:serine-type endopeptidase activity"/>
    <property type="evidence" value="ECO:0007669"/>
    <property type="project" value="UniProtKB-UniRule"/>
</dbReference>
<dbReference type="Pfam" id="PF00004">
    <property type="entry name" value="AAA"/>
    <property type="match status" value="1"/>
</dbReference>
<evidence type="ECO:0000256" key="3">
    <source>
        <dbReference type="ARBA" id="ARBA00022670"/>
    </source>
</evidence>
<dbReference type="SUPFAM" id="SSF52540">
    <property type="entry name" value="P-loop containing nucleoside triphosphate hydrolases"/>
    <property type="match status" value="1"/>
</dbReference>
<feature type="domain" description="Lon N-terminal" evidence="18">
    <location>
        <begin position="7"/>
        <end position="207"/>
    </location>
</feature>
<comment type="catalytic activity">
    <reaction evidence="9">
        <text>Hydrolysis of proteins in presence of ATP.</text>
        <dbReference type="EC" id="3.4.21.53"/>
    </reaction>
</comment>
<keyword evidence="8" id="KW-0346">Stress response</keyword>
<feature type="binding site" evidence="12">
    <location>
        <begin position="356"/>
        <end position="363"/>
    </location>
    <ligand>
        <name>ATP</name>
        <dbReference type="ChEBI" id="CHEBI:30616"/>
    </ligand>
</feature>
<comment type="similarity">
    <text evidence="10 13 14">Belongs to the peptidase S16 family.</text>
</comment>
<evidence type="ECO:0000259" key="17">
    <source>
        <dbReference type="PROSITE" id="PS51786"/>
    </source>
</evidence>
<dbReference type="PROSITE" id="PS51787">
    <property type="entry name" value="LON_N"/>
    <property type="match status" value="1"/>
</dbReference>
<gene>
    <name evidence="19" type="primary">lon_0</name>
    <name evidence="19" type="ORF">Bhyg_00173</name>
</gene>
<dbReference type="InterPro" id="IPR027065">
    <property type="entry name" value="Lon_Prtase"/>
</dbReference>
<dbReference type="InterPro" id="IPR014721">
    <property type="entry name" value="Ribsml_uS5_D2-typ_fold_subgr"/>
</dbReference>
<name>A0A9Q0N8D6_9DIPT</name>
<dbReference type="GO" id="GO:0005524">
    <property type="term" value="F:ATP binding"/>
    <property type="evidence" value="ECO:0007669"/>
    <property type="project" value="UniProtKB-KW"/>
</dbReference>
<keyword evidence="20" id="KW-1185">Reference proteome</keyword>
<evidence type="ECO:0000256" key="15">
    <source>
        <dbReference type="RuleBase" id="RU000592"/>
    </source>
</evidence>
<dbReference type="InterPro" id="IPR003593">
    <property type="entry name" value="AAA+_ATPase"/>
</dbReference>
<evidence type="ECO:0000256" key="16">
    <source>
        <dbReference type="SAM" id="Coils"/>
    </source>
</evidence>
<dbReference type="Pfam" id="PF22667">
    <property type="entry name" value="Lon_lid"/>
    <property type="match status" value="1"/>
</dbReference>
<evidence type="ECO:0000313" key="20">
    <source>
        <dbReference type="Proteomes" id="UP001151699"/>
    </source>
</evidence>
<evidence type="ECO:0000256" key="12">
    <source>
        <dbReference type="PIRSR" id="PIRSR001174-2"/>
    </source>
</evidence>
<dbReference type="GO" id="GO:0006508">
    <property type="term" value="P:proteolysis"/>
    <property type="evidence" value="ECO:0007669"/>
    <property type="project" value="UniProtKB-KW"/>
</dbReference>
<dbReference type="Gene3D" id="1.10.8.60">
    <property type="match status" value="1"/>
</dbReference>
<evidence type="ECO:0000256" key="9">
    <source>
        <dbReference type="ARBA" id="ARBA00050665"/>
    </source>
</evidence>
<dbReference type="Gene3D" id="3.30.230.10">
    <property type="match status" value="1"/>
</dbReference>
<comment type="caution">
    <text evidence="19">The sequence shown here is derived from an EMBL/GenBank/DDBJ whole genome shotgun (WGS) entry which is preliminary data.</text>
</comment>
<dbReference type="GO" id="GO:0005737">
    <property type="term" value="C:cytoplasm"/>
    <property type="evidence" value="ECO:0007669"/>
    <property type="project" value="UniProtKB-SubCell"/>
</dbReference>
<dbReference type="InterPro" id="IPR027417">
    <property type="entry name" value="P-loop_NTPase"/>
</dbReference>
<dbReference type="SMART" id="SM00464">
    <property type="entry name" value="LON"/>
    <property type="match status" value="1"/>
</dbReference>
<evidence type="ECO:0000256" key="14">
    <source>
        <dbReference type="RuleBase" id="RU000591"/>
    </source>
</evidence>
<dbReference type="SUPFAM" id="SSF88697">
    <property type="entry name" value="PUA domain-like"/>
    <property type="match status" value="1"/>
</dbReference>
<dbReference type="OrthoDB" id="2411602at2759"/>
<dbReference type="GO" id="GO:0016887">
    <property type="term" value="F:ATP hydrolysis activity"/>
    <property type="evidence" value="ECO:0007669"/>
    <property type="project" value="InterPro"/>
</dbReference>
<keyword evidence="7 10" id="KW-0067">ATP-binding</keyword>
<feature type="domain" description="Lon proteolytic" evidence="17">
    <location>
        <begin position="592"/>
        <end position="773"/>
    </location>
</feature>
<evidence type="ECO:0000256" key="1">
    <source>
        <dbReference type="ARBA" id="ARBA00004496"/>
    </source>
</evidence>
<dbReference type="CDD" id="cd19500">
    <property type="entry name" value="RecA-like_Lon"/>
    <property type="match status" value="1"/>
</dbReference>
<keyword evidence="4 10" id="KW-0547">Nucleotide-binding</keyword>
<evidence type="ECO:0000256" key="6">
    <source>
        <dbReference type="ARBA" id="ARBA00022825"/>
    </source>
</evidence>
<dbReference type="Gene3D" id="2.30.130.40">
    <property type="entry name" value="LON domain-like"/>
    <property type="match status" value="1"/>
</dbReference>
<dbReference type="GO" id="GO:0004176">
    <property type="term" value="F:ATP-dependent peptidase activity"/>
    <property type="evidence" value="ECO:0007669"/>
    <property type="project" value="UniProtKB-UniRule"/>
</dbReference>
<dbReference type="EC" id="3.4.21.-" evidence="10 15"/>
<dbReference type="EMBL" id="WJQU01000001">
    <property type="protein sequence ID" value="KAJ6644976.1"/>
    <property type="molecule type" value="Genomic_DNA"/>
</dbReference>
<evidence type="ECO:0000256" key="7">
    <source>
        <dbReference type="ARBA" id="ARBA00022840"/>
    </source>
</evidence>
<dbReference type="InterPro" id="IPR003959">
    <property type="entry name" value="ATPase_AAA_core"/>
</dbReference>
<dbReference type="InterPro" id="IPR004815">
    <property type="entry name" value="Lon_bac/euk-typ"/>
</dbReference>
<feature type="active site" evidence="11 13">
    <location>
        <position position="722"/>
    </location>
</feature>
<evidence type="ECO:0000256" key="13">
    <source>
        <dbReference type="PROSITE-ProRule" id="PRU01122"/>
    </source>
</evidence>
<keyword evidence="16" id="KW-0175">Coiled coil</keyword>
<evidence type="ECO:0000256" key="11">
    <source>
        <dbReference type="PIRSR" id="PIRSR001174-1"/>
    </source>
</evidence>
<dbReference type="SMART" id="SM00382">
    <property type="entry name" value="AAA"/>
    <property type="match status" value="1"/>
</dbReference>
<evidence type="ECO:0000313" key="19">
    <source>
        <dbReference type="EMBL" id="KAJ6644976.1"/>
    </source>
</evidence>
<dbReference type="FunFam" id="1.20.5.5270:FF:000002">
    <property type="entry name" value="Lon protease homolog"/>
    <property type="match status" value="1"/>
</dbReference>
<dbReference type="FunFam" id="3.40.50.300:FF:000021">
    <property type="entry name" value="Lon protease homolog"/>
    <property type="match status" value="1"/>
</dbReference>
<dbReference type="Pfam" id="PF05362">
    <property type="entry name" value="Lon_C"/>
    <property type="match status" value="1"/>
</dbReference>
<dbReference type="AlphaFoldDB" id="A0A9Q0N8D6"/>
<keyword evidence="3 10" id="KW-0645">Protease</keyword>
<proteinExistence type="inferred from homology"/>
<dbReference type="InterPro" id="IPR027543">
    <property type="entry name" value="Lon_bac"/>
</dbReference>